<dbReference type="Proteomes" id="UP000290287">
    <property type="component" value="Unassembled WGS sequence"/>
</dbReference>
<comment type="caution">
    <text evidence="3">The sequence shown here is derived from an EMBL/GenBank/DDBJ whole genome shotgun (WGS) entry which is preliminary data.</text>
</comment>
<dbReference type="SUPFAM" id="SSF54631">
    <property type="entry name" value="CBS-domain pair"/>
    <property type="match status" value="1"/>
</dbReference>
<dbReference type="InterPro" id="IPR050486">
    <property type="entry name" value="Mannose-1P_guanyltransferase"/>
</dbReference>
<dbReference type="InterPro" id="IPR005835">
    <property type="entry name" value="NTP_transferase_dom"/>
</dbReference>
<dbReference type="RefSeq" id="WP_129122653.1">
    <property type="nucleotide sequence ID" value="NZ_PEIB01000015.1"/>
</dbReference>
<dbReference type="Pfam" id="PF00483">
    <property type="entry name" value="NTP_transferase"/>
    <property type="match status" value="1"/>
</dbReference>
<dbReference type="PANTHER" id="PTHR22572">
    <property type="entry name" value="SUGAR-1-PHOSPHATE GUANYL TRANSFERASE"/>
    <property type="match status" value="1"/>
</dbReference>
<evidence type="ECO:0000256" key="1">
    <source>
        <dbReference type="PROSITE-ProRule" id="PRU00703"/>
    </source>
</evidence>
<dbReference type="Gene3D" id="3.90.550.10">
    <property type="entry name" value="Spore Coat Polysaccharide Biosynthesis Protein SpsA, Chain A"/>
    <property type="match status" value="1"/>
</dbReference>
<dbReference type="OrthoDB" id="9788272at2"/>
<dbReference type="InterPro" id="IPR046342">
    <property type="entry name" value="CBS_dom_sf"/>
</dbReference>
<dbReference type="CDD" id="cd04607">
    <property type="entry name" value="CBS_pair_NTP_transferase_assoc"/>
    <property type="match status" value="1"/>
</dbReference>
<evidence type="ECO:0000313" key="3">
    <source>
        <dbReference type="EMBL" id="RXJ72808.1"/>
    </source>
</evidence>
<dbReference type="EMBL" id="PEIB01000015">
    <property type="protein sequence ID" value="RXJ72808.1"/>
    <property type="molecule type" value="Genomic_DNA"/>
</dbReference>
<sequence length="351" mass="39350">MNPSWRNVLIHPDSSIREALEIIDREALRVALVVSDSDKLLGVVTDGDIRRALLKDISMSEPVEKVMNTSPVTAPLSATRKQLIELMESKSILAIPLVDGEKICGMETLHSALNKPRMDNPVLLMAGGFGTRLRPLTESNPKPMLKIGDRPILETVIRSFMKAGFENFFISTHYMPEKIHEHFGNGSVMGINITYIHENQPLGTGGALGLLPADLPEEKPVIVMNGDVLTTVDFESLLNFHTDNDADATMCVREYEYQVPYGVISSKGKKITGMEEKPVQRFHVNTGIYVISPRVIRSVIKNEAIDMPTLLEQHMAERDNVLIYPVHEYWLDIGRPDDFDRAQQDIHRLGM</sequence>
<protein>
    <submittedName>
        <fullName evidence="3">Alcohol dehydrogenase</fullName>
    </submittedName>
</protein>
<dbReference type="PROSITE" id="PS51371">
    <property type="entry name" value="CBS"/>
    <property type="match status" value="2"/>
</dbReference>
<dbReference type="CDD" id="cd06426">
    <property type="entry name" value="NTP_transferase_like_2"/>
    <property type="match status" value="1"/>
</dbReference>
<dbReference type="SUPFAM" id="SSF53448">
    <property type="entry name" value="Nucleotide-diphospho-sugar transferases"/>
    <property type="match status" value="1"/>
</dbReference>
<dbReference type="AlphaFoldDB" id="A0A4V1LST4"/>
<name>A0A4V1LST4_9GAMM</name>
<dbReference type="InterPro" id="IPR029044">
    <property type="entry name" value="Nucleotide-diphossugar_trans"/>
</dbReference>
<keyword evidence="1" id="KW-0129">CBS domain</keyword>
<feature type="domain" description="CBS" evidence="2">
    <location>
        <begin position="1"/>
        <end position="59"/>
    </location>
</feature>
<reference evidence="3 4" key="1">
    <citation type="submission" date="2017-10" db="EMBL/GenBank/DDBJ databases">
        <title>Nyctiphanis sp. nov., isolated from the stomach of the euphausiid Nyctiphanes simplex (Hansen, 1911) in the Gulf of California.</title>
        <authorList>
            <person name="Gomez-Gil B."/>
            <person name="Aguilar-Mendez M."/>
            <person name="Lopez-Cortes A."/>
            <person name="Gomez-Gutierrez J."/>
            <person name="Roque A."/>
            <person name="Lang E."/>
            <person name="Gonzalez-Castillo A."/>
        </authorList>
    </citation>
    <scope>NUCLEOTIDE SEQUENCE [LARGE SCALE GENOMIC DNA]</scope>
    <source>
        <strain evidence="3 4">CAIM 600</strain>
    </source>
</reference>
<dbReference type="InterPro" id="IPR000644">
    <property type="entry name" value="CBS_dom"/>
</dbReference>
<accession>A0A4V1LST4</accession>
<evidence type="ECO:0000313" key="4">
    <source>
        <dbReference type="Proteomes" id="UP000290287"/>
    </source>
</evidence>
<feature type="domain" description="CBS" evidence="2">
    <location>
        <begin position="67"/>
        <end position="122"/>
    </location>
</feature>
<dbReference type="SMART" id="SM00116">
    <property type="entry name" value="CBS"/>
    <property type="match status" value="2"/>
</dbReference>
<organism evidence="3 4">
    <name type="scientific">Veronia nyctiphanis</name>
    <dbReference type="NCBI Taxonomy" id="1278244"/>
    <lineage>
        <taxon>Bacteria</taxon>
        <taxon>Pseudomonadati</taxon>
        <taxon>Pseudomonadota</taxon>
        <taxon>Gammaproteobacteria</taxon>
        <taxon>Vibrionales</taxon>
        <taxon>Vibrionaceae</taxon>
        <taxon>Veronia</taxon>
    </lineage>
</organism>
<gene>
    <name evidence="3" type="ORF">CS022_13165</name>
</gene>
<evidence type="ECO:0000259" key="2">
    <source>
        <dbReference type="PROSITE" id="PS51371"/>
    </source>
</evidence>
<dbReference type="Gene3D" id="3.10.580.10">
    <property type="entry name" value="CBS-domain"/>
    <property type="match status" value="1"/>
</dbReference>
<dbReference type="Pfam" id="PF00571">
    <property type="entry name" value="CBS"/>
    <property type="match status" value="2"/>
</dbReference>
<proteinExistence type="predicted"/>
<keyword evidence="4" id="KW-1185">Reference proteome</keyword>